<accession>A0AAP0E3J9</accession>
<keyword evidence="3" id="KW-0540">Nuclease</keyword>
<keyword evidence="1" id="KW-0808">Transferase</keyword>
<dbReference type="AlphaFoldDB" id="A0AAP0E3J9"/>
<evidence type="ECO:0000313" key="8">
    <source>
        <dbReference type="EMBL" id="KAK9084575.1"/>
    </source>
</evidence>
<dbReference type="GO" id="GO:0015074">
    <property type="term" value="P:DNA integration"/>
    <property type="evidence" value="ECO:0007669"/>
    <property type="project" value="InterPro"/>
</dbReference>
<dbReference type="InterPro" id="IPR001584">
    <property type="entry name" value="Integrase_cat-core"/>
</dbReference>
<dbReference type="InterPro" id="IPR041373">
    <property type="entry name" value="RT_RNaseH"/>
</dbReference>
<proteinExistence type="predicted"/>
<dbReference type="Pfam" id="PF17921">
    <property type="entry name" value="Integrase_H2C2"/>
    <property type="match status" value="1"/>
</dbReference>
<keyword evidence="5" id="KW-0378">Hydrolase</keyword>
<feature type="domain" description="Integrase catalytic" evidence="7">
    <location>
        <begin position="315"/>
        <end position="479"/>
    </location>
</feature>
<evidence type="ECO:0000256" key="4">
    <source>
        <dbReference type="ARBA" id="ARBA00022759"/>
    </source>
</evidence>
<evidence type="ECO:0000259" key="7">
    <source>
        <dbReference type="PROSITE" id="PS50994"/>
    </source>
</evidence>
<dbReference type="GO" id="GO:0003964">
    <property type="term" value="F:RNA-directed DNA polymerase activity"/>
    <property type="evidence" value="ECO:0007669"/>
    <property type="project" value="UniProtKB-KW"/>
</dbReference>
<dbReference type="EMBL" id="JBBNAE010000011">
    <property type="protein sequence ID" value="KAK9084575.1"/>
    <property type="molecule type" value="Genomic_DNA"/>
</dbReference>
<dbReference type="Proteomes" id="UP001417504">
    <property type="component" value="Unassembled WGS sequence"/>
</dbReference>
<keyword evidence="2" id="KW-0548">Nucleotidyltransferase</keyword>
<evidence type="ECO:0000256" key="6">
    <source>
        <dbReference type="ARBA" id="ARBA00022918"/>
    </source>
</evidence>
<evidence type="ECO:0000256" key="5">
    <source>
        <dbReference type="ARBA" id="ARBA00022801"/>
    </source>
</evidence>
<dbReference type="Gene3D" id="1.10.340.70">
    <property type="match status" value="1"/>
</dbReference>
<dbReference type="CDD" id="cd09274">
    <property type="entry name" value="RNase_HI_RT_Ty3"/>
    <property type="match status" value="1"/>
</dbReference>
<dbReference type="FunFam" id="3.10.20.370:FF:000001">
    <property type="entry name" value="Retrovirus-related Pol polyprotein from transposon 17.6-like protein"/>
    <property type="match status" value="1"/>
</dbReference>
<keyword evidence="9" id="KW-1185">Reference proteome</keyword>
<protein>
    <recommendedName>
        <fullName evidence="7">Integrase catalytic domain-containing protein</fullName>
    </recommendedName>
</protein>
<dbReference type="SUPFAM" id="SSF56672">
    <property type="entry name" value="DNA/RNA polymerases"/>
    <property type="match status" value="1"/>
</dbReference>
<dbReference type="Gene3D" id="3.10.20.370">
    <property type="match status" value="1"/>
</dbReference>
<dbReference type="GO" id="GO:0016787">
    <property type="term" value="F:hydrolase activity"/>
    <property type="evidence" value="ECO:0007669"/>
    <property type="project" value="UniProtKB-KW"/>
</dbReference>
<dbReference type="InterPro" id="IPR012337">
    <property type="entry name" value="RNaseH-like_sf"/>
</dbReference>
<dbReference type="Gene3D" id="3.30.420.10">
    <property type="entry name" value="Ribonuclease H-like superfamily/Ribonuclease H"/>
    <property type="match status" value="1"/>
</dbReference>
<dbReference type="PROSITE" id="PS50994">
    <property type="entry name" value="INTEGRASE"/>
    <property type="match status" value="1"/>
</dbReference>
<keyword evidence="6" id="KW-0695">RNA-directed DNA polymerase</keyword>
<sequence length="511" mass="59024">MTRLTKKNVKFEWVNCEAAFLELKRKLTSAPVLALPETGKGFSVYTDASGTGLGCVLMQEGHPVAYLSRRLRPHEENYPVHDLELAAVVFALKAWRHYLYGERFMLFTDHQSLKYLFTQKDLNMRQRRWLELLKDYDFAIEYHPGKANVVADALSRSGVESQTVLRQMTHEYGLLEAATVLCLSDAFADVHICCQMRVPVVSLERVAEWQRADGHFARLFVWLRSGCTDWSSGSDRCLRHGGRLWIPEVQELRDSILEDAHRSRYTVHPGRTKMYHDLRRLFWWPGMKADVGAYVRACHICQQVKAEHMRPAGLLQPLPIPQWKWEHITMDFVSGLPQTARRHDAVWVVIDRLTKSAHFIPISMKYSFPQLSIIFEREIVRLHGVPRSIVSDRDPRLTSKLWESMQEQFGTRQIRYGLSSSTDGRSERLIRILEDMLRASILRFGGAWEEYLPLCEFAYNNGYRASIGMPPFEALYGRPCRSPLVGQRHEDVAVIGLKLLLIIPRRFGKLG</sequence>
<evidence type="ECO:0000256" key="2">
    <source>
        <dbReference type="ARBA" id="ARBA00022695"/>
    </source>
</evidence>
<dbReference type="InterPro" id="IPR043502">
    <property type="entry name" value="DNA/RNA_pol_sf"/>
</dbReference>
<dbReference type="InterPro" id="IPR050951">
    <property type="entry name" value="Retrovirus_Pol_polyprotein"/>
</dbReference>
<keyword evidence="4" id="KW-0255">Endonuclease</keyword>
<reference evidence="8 9" key="1">
    <citation type="submission" date="2024-01" db="EMBL/GenBank/DDBJ databases">
        <title>Genome assemblies of Stephania.</title>
        <authorList>
            <person name="Yang L."/>
        </authorList>
    </citation>
    <scope>NUCLEOTIDE SEQUENCE [LARGE SCALE GENOMIC DNA]</scope>
    <source>
        <strain evidence="8">QJT</strain>
        <tissue evidence="8">Leaf</tissue>
    </source>
</reference>
<dbReference type="GO" id="GO:0004519">
    <property type="term" value="F:endonuclease activity"/>
    <property type="evidence" value="ECO:0007669"/>
    <property type="project" value="UniProtKB-KW"/>
</dbReference>
<evidence type="ECO:0000256" key="3">
    <source>
        <dbReference type="ARBA" id="ARBA00022722"/>
    </source>
</evidence>
<evidence type="ECO:0000313" key="9">
    <source>
        <dbReference type="Proteomes" id="UP001417504"/>
    </source>
</evidence>
<dbReference type="SUPFAM" id="SSF53098">
    <property type="entry name" value="Ribonuclease H-like"/>
    <property type="match status" value="1"/>
</dbReference>
<gene>
    <name evidence="8" type="ORF">Sjap_024986</name>
</gene>
<evidence type="ECO:0000256" key="1">
    <source>
        <dbReference type="ARBA" id="ARBA00022679"/>
    </source>
</evidence>
<dbReference type="InterPro" id="IPR036397">
    <property type="entry name" value="RNaseH_sf"/>
</dbReference>
<dbReference type="GO" id="GO:0003676">
    <property type="term" value="F:nucleic acid binding"/>
    <property type="evidence" value="ECO:0007669"/>
    <property type="project" value="InterPro"/>
</dbReference>
<dbReference type="InterPro" id="IPR041588">
    <property type="entry name" value="Integrase_H2C2"/>
</dbReference>
<dbReference type="Pfam" id="PF17917">
    <property type="entry name" value="RT_RNaseH"/>
    <property type="match status" value="1"/>
</dbReference>
<dbReference type="PANTHER" id="PTHR37984">
    <property type="entry name" value="PROTEIN CBG26694"/>
    <property type="match status" value="1"/>
</dbReference>
<organism evidence="8 9">
    <name type="scientific">Stephania japonica</name>
    <dbReference type="NCBI Taxonomy" id="461633"/>
    <lineage>
        <taxon>Eukaryota</taxon>
        <taxon>Viridiplantae</taxon>
        <taxon>Streptophyta</taxon>
        <taxon>Embryophyta</taxon>
        <taxon>Tracheophyta</taxon>
        <taxon>Spermatophyta</taxon>
        <taxon>Magnoliopsida</taxon>
        <taxon>Ranunculales</taxon>
        <taxon>Menispermaceae</taxon>
        <taxon>Menispermoideae</taxon>
        <taxon>Cissampelideae</taxon>
        <taxon>Stephania</taxon>
    </lineage>
</organism>
<comment type="caution">
    <text evidence="8">The sequence shown here is derived from an EMBL/GenBank/DDBJ whole genome shotgun (WGS) entry which is preliminary data.</text>
</comment>
<name>A0AAP0E3J9_9MAGN</name>
<dbReference type="PANTHER" id="PTHR37984:SF5">
    <property type="entry name" value="PROTEIN NYNRIN-LIKE"/>
    <property type="match status" value="1"/>
</dbReference>